<keyword evidence="2" id="KW-0732">Signal</keyword>
<dbReference type="EMBL" id="QXFY01001404">
    <property type="protein sequence ID" value="KAE9318699.1"/>
    <property type="molecule type" value="Genomic_DNA"/>
</dbReference>
<feature type="chain" id="PRO_5026277518" description="ABC transmembrane type-1 domain-containing protein" evidence="2">
    <location>
        <begin position="23"/>
        <end position="252"/>
    </location>
</feature>
<feature type="transmembrane region" description="Helical" evidence="1">
    <location>
        <begin position="150"/>
        <end position="173"/>
    </location>
</feature>
<accession>A0A6G0R5B6</accession>
<keyword evidence="1" id="KW-1133">Transmembrane helix</keyword>
<keyword evidence="1" id="KW-0472">Membrane</keyword>
<evidence type="ECO:0000256" key="2">
    <source>
        <dbReference type="SAM" id="SignalP"/>
    </source>
</evidence>
<dbReference type="Proteomes" id="UP000486351">
    <property type="component" value="Unassembled WGS sequence"/>
</dbReference>
<evidence type="ECO:0000256" key="1">
    <source>
        <dbReference type="SAM" id="Phobius"/>
    </source>
</evidence>
<proteinExistence type="predicted"/>
<comment type="caution">
    <text evidence="3">The sequence shown here is derived from an EMBL/GenBank/DDBJ whole genome shotgun (WGS) entry which is preliminary data.</text>
</comment>
<organism evidence="3 4">
    <name type="scientific">Phytophthora fragariae</name>
    <dbReference type="NCBI Taxonomy" id="53985"/>
    <lineage>
        <taxon>Eukaryota</taxon>
        <taxon>Sar</taxon>
        <taxon>Stramenopiles</taxon>
        <taxon>Oomycota</taxon>
        <taxon>Peronosporomycetes</taxon>
        <taxon>Peronosporales</taxon>
        <taxon>Peronosporaceae</taxon>
        <taxon>Phytophthora</taxon>
    </lineage>
</organism>
<feature type="transmembrane region" description="Helical" evidence="1">
    <location>
        <begin position="185"/>
        <end position="211"/>
    </location>
</feature>
<protein>
    <recommendedName>
        <fullName evidence="5">ABC transmembrane type-1 domain-containing protein</fullName>
    </recommendedName>
</protein>
<evidence type="ECO:0000313" key="4">
    <source>
        <dbReference type="Proteomes" id="UP000486351"/>
    </source>
</evidence>
<dbReference type="AlphaFoldDB" id="A0A6G0R5B6"/>
<gene>
    <name evidence="3" type="ORF">PF008_g18439</name>
</gene>
<sequence>MASVCVGWTSWLILLIVKPNETVNWVMKTGDFNNGSFWLMVDAPAVINWLAVCGYSLVWLLYSVVLVRTLRHKNRVRLGPQSRRMSLFDSGLSKFRVASAQLEYWASHRFVKVAAFLKTNRQYVRVWMKIVDLTVETLILFVVLEDGSPIGLVVTFTAIVTMNAFSCAVLMFLPDSYAGLTEVIVDITFDFLFAVAFPIFTVVCSLSSLAWSNAPKGIRARSHRNRKPGADGHHLHFVRFRQSAFYQNQVQI</sequence>
<reference evidence="3 4" key="1">
    <citation type="submission" date="2018-09" db="EMBL/GenBank/DDBJ databases">
        <title>Genomic investigation of the strawberry pathogen Phytophthora fragariae indicates pathogenicity is determined by transcriptional variation in three key races.</title>
        <authorList>
            <person name="Adams T.M."/>
            <person name="Armitage A.D."/>
            <person name="Sobczyk M.K."/>
            <person name="Bates H.J."/>
            <person name="Dunwell J.M."/>
            <person name="Nellist C.F."/>
            <person name="Harrison R.J."/>
        </authorList>
    </citation>
    <scope>NUCLEOTIDE SEQUENCE [LARGE SCALE GENOMIC DNA]</scope>
    <source>
        <strain evidence="3 4">NOV-77</strain>
    </source>
</reference>
<evidence type="ECO:0008006" key="5">
    <source>
        <dbReference type="Google" id="ProtNLM"/>
    </source>
</evidence>
<name>A0A6G0R5B6_9STRA</name>
<keyword evidence="1" id="KW-0812">Transmembrane</keyword>
<evidence type="ECO:0000313" key="3">
    <source>
        <dbReference type="EMBL" id="KAE9318699.1"/>
    </source>
</evidence>
<feature type="transmembrane region" description="Helical" evidence="1">
    <location>
        <begin position="43"/>
        <end position="67"/>
    </location>
</feature>
<feature type="signal peptide" evidence="2">
    <location>
        <begin position="1"/>
        <end position="22"/>
    </location>
</feature>